<gene>
    <name evidence="2" type="ORF">J2X09_000181</name>
</gene>
<name>A0ABU1V593_9BURK</name>
<dbReference type="RefSeq" id="WP_204731474.1">
    <property type="nucleotide sequence ID" value="NZ_JAVDWE010000001.1"/>
</dbReference>
<evidence type="ECO:0000313" key="3">
    <source>
        <dbReference type="Proteomes" id="UP001265550"/>
    </source>
</evidence>
<organism evidence="2 3">
    <name type="scientific">Hydrogenophaga laconesensis</name>
    <dbReference type="NCBI Taxonomy" id="1805971"/>
    <lineage>
        <taxon>Bacteria</taxon>
        <taxon>Pseudomonadati</taxon>
        <taxon>Pseudomonadota</taxon>
        <taxon>Betaproteobacteria</taxon>
        <taxon>Burkholderiales</taxon>
        <taxon>Comamonadaceae</taxon>
        <taxon>Hydrogenophaga</taxon>
    </lineage>
</organism>
<dbReference type="NCBIfam" id="TIGR02521">
    <property type="entry name" value="type_IV_pilW"/>
    <property type="match status" value="1"/>
</dbReference>
<dbReference type="SUPFAM" id="SSF48452">
    <property type="entry name" value="TPR-like"/>
    <property type="match status" value="1"/>
</dbReference>
<dbReference type="PANTHER" id="PTHR12558:SF33">
    <property type="entry name" value="BLL7664 PROTEIN"/>
    <property type="match status" value="1"/>
</dbReference>
<keyword evidence="3" id="KW-1185">Reference proteome</keyword>
<dbReference type="SMART" id="SM00028">
    <property type="entry name" value="TPR"/>
    <property type="match status" value="4"/>
</dbReference>
<protein>
    <submittedName>
        <fullName evidence="2">Type IV pilus assembly protein PilF</fullName>
    </submittedName>
</protein>
<dbReference type="PROSITE" id="PS50005">
    <property type="entry name" value="TPR"/>
    <property type="match status" value="2"/>
</dbReference>
<dbReference type="Proteomes" id="UP001265550">
    <property type="component" value="Unassembled WGS sequence"/>
</dbReference>
<reference evidence="2 3" key="1">
    <citation type="submission" date="2023-07" db="EMBL/GenBank/DDBJ databases">
        <title>Sorghum-associated microbial communities from plants grown in Nebraska, USA.</title>
        <authorList>
            <person name="Schachtman D."/>
        </authorList>
    </citation>
    <scope>NUCLEOTIDE SEQUENCE [LARGE SCALE GENOMIC DNA]</scope>
    <source>
        <strain evidence="2 3">BE240</strain>
    </source>
</reference>
<feature type="repeat" description="TPR" evidence="1">
    <location>
        <begin position="104"/>
        <end position="137"/>
    </location>
</feature>
<feature type="repeat" description="TPR" evidence="1">
    <location>
        <begin position="174"/>
        <end position="207"/>
    </location>
</feature>
<dbReference type="Pfam" id="PF13432">
    <property type="entry name" value="TPR_16"/>
    <property type="match status" value="1"/>
</dbReference>
<sequence>MTHAIHTRSRALCESLNRRGVAAGFWLTLLLVLLTGCAQTQGLPASTAAAVATGTEPITESDEPEARKRARIRVELASGYFEQGQTTVALDEIKLALGADPNYAPAYTLRGLVYARLNEFRLADESFRRAQQLSPRDPDVLHHYGLYACQQGRYPQAIDLFQQALASPVYGGQAKTLMAKGICQVRAAQFNEAEASLARSYELDPGNPITAYNLAALQFRRGENAKAQFTIRRLNNGEFANAETLWLGIKVEQRLGNTEAMAQLAQQLSRRYPESREWASYQRRAFDE</sequence>
<dbReference type="InterPro" id="IPR011990">
    <property type="entry name" value="TPR-like_helical_dom_sf"/>
</dbReference>
<dbReference type="InterPro" id="IPR013360">
    <property type="entry name" value="Pilus_4_PilW"/>
</dbReference>
<dbReference type="InterPro" id="IPR019734">
    <property type="entry name" value="TPR_rpt"/>
</dbReference>
<evidence type="ECO:0000256" key="1">
    <source>
        <dbReference type="PROSITE-ProRule" id="PRU00339"/>
    </source>
</evidence>
<dbReference type="EMBL" id="JAVDWE010000001">
    <property type="protein sequence ID" value="MDR7092458.1"/>
    <property type="molecule type" value="Genomic_DNA"/>
</dbReference>
<accession>A0ABU1V593</accession>
<keyword evidence="1" id="KW-0802">TPR repeat</keyword>
<evidence type="ECO:0000313" key="2">
    <source>
        <dbReference type="EMBL" id="MDR7092458.1"/>
    </source>
</evidence>
<dbReference type="Gene3D" id="1.25.40.10">
    <property type="entry name" value="Tetratricopeptide repeat domain"/>
    <property type="match status" value="1"/>
</dbReference>
<proteinExistence type="predicted"/>
<dbReference type="PANTHER" id="PTHR12558">
    <property type="entry name" value="CELL DIVISION CYCLE 16,23,27"/>
    <property type="match status" value="1"/>
</dbReference>
<comment type="caution">
    <text evidence="2">The sequence shown here is derived from an EMBL/GenBank/DDBJ whole genome shotgun (WGS) entry which is preliminary data.</text>
</comment>